<dbReference type="EMBL" id="JBHUOZ010000001">
    <property type="protein sequence ID" value="MFD2918215.1"/>
    <property type="molecule type" value="Genomic_DNA"/>
</dbReference>
<dbReference type="PANTHER" id="PTHR38011">
    <property type="entry name" value="DIHYDROFOLATE REDUCTASE FAMILY PROTEIN (AFU_ORTHOLOGUE AFUA_8G06820)"/>
    <property type="match status" value="1"/>
</dbReference>
<evidence type="ECO:0000259" key="1">
    <source>
        <dbReference type="Pfam" id="PF01872"/>
    </source>
</evidence>
<gene>
    <name evidence="2" type="ORF">ACFS6H_00760</name>
</gene>
<dbReference type="SUPFAM" id="SSF53597">
    <property type="entry name" value="Dihydrofolate reductase-like"/>
    <property type="match status" value="1"/>
</dbReference>
<dbReference type="Pfam" id="PF01872">
    <property type="entry name" value="RibD_C"/>
    <property type="match status" value="1"/>
</dbReference>
<evidence type="ECO:0000313" key="2">
    <source>
        <dbReference type="EMBL" id="MFD2918215.1"/>
    </source>
</evidence>
<feature type="domain" description="Bacterial bifunctional deaminase-reductase C-terminal" evidence="1">
    <location>
        <begin position="2"/>
        <end position="174"/>
    </location>
</feature>
<dbReference type="InterPro" id="IPR050765">
    <property type="entry name" value="Riboflavin_Biosynth_HTPR"/>
</dbReference>
<dbReference type="Gene3D" id="3.40.430.10">
    <property type="entry name" value="Dihydrofolate Reductase, subunit A"/>
    <property type="match status" value="1"/>
</dbReference>
<dbReference type="RefSeq" id="WP_386093945.1">
    <property type="nucleotide sequence ID" value="NZ_JBHUOZ010000001.1"/>
</dbReference>
<sequence length="182" mass="20455">MRKLIAAINMTLDGYCDHDVITPDATIHDHYTDLLDQAGVALYGRTTYQLMEYWQTVLKEPTGNKAMDDFAIAIDRVPKIVFSRTLKELTWETATLATRSLEEEVVALKQEPGKAIFACSPGLIVSLTQLDLIDEYQICVHPVVVGSGLPLFKNIDHRINLKLINTKNFDSGAIILYYEPAR</sequence>
<organism evidence="2 3">
    <name type="scientific">Terrimonas rubra</name>
    <dbReference type="NCBI Taxonomy" id="1035890"/>
    <lineage>
        <taxon>Bacteria</taxon>
        <taxon>Pseudomonadati</taxon>
        <taxon>Bacteroidota</taxon>
        <taxon>Chitinophagia</taxon>
        <taxon>Chitinophagales</taxon>
        <taxon>Chitinophagaceae</taxon>
        <taxon>Terrimonas</taxon>
    </lineage>
</organism>
<protein>
    <submittedName>
        <fullName evidence="2">Dihydrofolate reductase family protein</fullName>
    </submittedName>
</protein>
<proteinExistence type="predicted"/>
<accession>A0ABW6A0H8</accession>
<evidence type="ECO:0000313" key="3">
    <source>
        <dbReference type="Proteomes" id="UP001597511"/>
    </source>
</evidence>
<comment type="caution">
    <text evidence="2">The sequence shown here is derived from an EMBL/GenBank/DDBJ whole genome shotgun (WGS) entry which is preliminary data.</text>
</comment>
<name>A0ABW6A0H8_9BACT</name>
<dbReference type="Proteomes" id="UP001597511">
    <property type="component" value="Unassembled WGS sequence"/>
</dbReference>
<dbReference type="PANTHER" id="PTHR38011:SF11">
    <property type="entry name" value="2,5-DIAMINO-6-RIBOSYLAMINO-4(3H)-PYRIMIDINONE 5'-PHOSPHATE REDUCTASE"/>
    <property type="match status" value="1"/>
</dbReference>
<dbReference type="InterPro" id="IPR002734">
    <property type="entry name" value="RibDG_C"/>
</dbReference>
<reference evidence="3" key="1">
    <citation type="journal article" date="2019" name="Int. J. Syst. Evol. Microbiol.">
        <title>The Global Catalogue of Microorganisms (GCM) 10K type strain sequencing project: providing services to taxonomists for standard genome sequencing and annotation.</title>
        <authorList>
            <consortium name="The Broad Institute Genomics Platform"/>
            <consortium name="The Broad Institute Genome Sequencing Center for Infectious Disease"/>
            <person name="Wu L."/>
            <person name="Ma J."/>
        </authorList>
    </citation>
    <scope>NUCLEOTIDE SEQUENCE [LARGE SCALE GENOMIC DNA]</scope>
    <source>
        <strain evidence="3">KCTC 23299</strain>
    </source>
</reference>
<keyword evidence="3" id="KW-1185">Reference proteome</keyword>
<dbReference type="InterPro" id="IPR024072">
    <property type="entry name" value="DHFR-like_dom_sf"/>
</dbReference>